<dbReference type="Proteomes" id="UP001162992">
    <property type="component" value="Chromosome 19"/>
</dbReference>
<evidence type="ECO:0000313" key="1">
    <source>
        <dbReference type="EMBL" id="KAJ7521926.1"/>
    </source>
</evidence>
<name>A0ACC2AWP1_DIPCM</name>
<reference evidence="2" key="1">
    <citation type="journal article" date="2024" name="Proc. Natl. Acad. Sci. U.S.A.">
        <title>Extraordinary preservation of gene collinearity over three hundred million years revealed in homosporous lycophytes.</title>
        <authorList>
            <person name="Li C."/>
            <person name="Wickell D."/>
            <person name="Kuo L.Y."/>
            <person name="Chen X."/>
            <person name="Nie B."/>
            <person name="Liao X."/>
            <person name="Peng D."/>
            <person name="Ji J."/>
            <person name="Jenkins J."/>
            <person name="Williams M."/>
            <person name="Shu S."/>
            <person name="Plott C."/>
            <person name="Barry K."/>
            <person name="Rajasekar S."/>
            <person name="Grimwood J."/>
            <person name="Han X."/>
            <person name="Sun S."/>
            <person name="Hou Z."/>
            <person name="He W."/>
            <person name="Dai G."/>
            <person name="Sun C."/>
            <person name="Schmutz J."/>
            <person name="Leebens-Mack J.H."/>
            <person name="Li F.W."/>
            <person name="Wang L."/>
        </authorList>
    </citation>
    <scope>NUCLEOTIDE SEQUENCE [LARGE SCALE GENOMIC DNA]</scope>
    <source>
        <strain evidence="2">cv. PW_Plant_1</strain>
    </source>
</reference>
<gene>
    <name evidence="1" type="ORF">O6H91_19G075100</name>
</gene>
<comment type="caution">
    <text evidence="1">The sequence shown here is derived from an EMBL/GenBank/DDBJ whole genome shotgun (WGS) entry which is preliminary data.</text>
</comment>
<evidence type="ECO:0000313" key="2">
    <source>
        <dbReference type="Proteomes" id="UP001162992"/>
    </source>
</evidence>
<proteinExistence type="predicted"/>
<keyword evidence="2" id="KW-1185">Reference proteome</keyword>
<dbReference type="EMBL" id="CM055110">
    <property type="protein sequence ID" value="KAJ7521926.1"/>
    <property type="molecule type" value="Genomic_DNA"/>
</dbReference>
<accession>A0ACC2AWP1</accession>
<sequence>MEEKSEIERELDKILHNLTRESTPVGSSTFMQPSFLGSSAPSIWNFDLDSESYAQLDGSMFHPPTTTSYSMPMQQNTLSTADFSWSLGELGSERSTHLPKFSKPKIELIPAPSQQYGTPAGAQFSGGSLSTSKIQSVPVPKLEPEDTFFPSSIKDNPTIEYCASGSHDLITNDLKTEIQTGSDLMLPDSPDSGASSSFSDGAEEESADIESVASGSTAAGGVKRKTSEDISDQPEINPSVAEGKKKQNKPARKKGENRQRGPRYAFHTRSDVDIMDDGYRWRKYGQKAVKNSPHPRSYYRCTNTKCPVKKRVERSSDDSLLVITTYEGIHNHHSPTTLRNHAAEASSFAESLLRPFTPHHMKPQGEMTLLANLPRGRFDSMTMQSRLSTHSTITDEGLLEDMLPTVIRKQP</sequence>
<organism evidence="1 2">
    <name type="scientific">Diphasiastrum complanatum</name>
    <name type="common">Issler's clubmoss</name>
    <name type="synonym">Lycopodium complanatum</name>
    <dbReference type="NCBI Taxonomy" id="34168"/>
    <lineage>
        <taxon>Eukaryota</taxon>
        <taxon>Viridiplantae</taxon>
        <taxon>Streptophyta</taxon>
        <taxon>Embryophyta</taxon>
        <taxon>Tracheophyta</taxon>
        <taxon>Lycopodiopsida</taxon>
        <taxon>Lycopodiales</taxon>
        <taxon>Lycopodiaceae</taxon>
        <taxon>Lycopodioideae</taxon>
        <taxon>Diphasiastrum</taxon>
    </lineage>
</organism>
<protein>
    <submittedName>
        <fullName evidence="1">Uncharacterized protein</fullName>
    </submittedName>
</protein>